<dbReference type="WBParaSite" id="Gr19_v10_g12670.t1">
    <property type="protein sequence ID" value="Gr19_v10_g12670.t1"/>
    <property type="gene ID" value="Gr19_v10_g12670"/>
</dbReference>
<organism evidence="2 3">
    <name type="scientific">Globodera rostochiensis</name>
    <name type="common">Golden nematode worm</name>
    <name type="synonym">Heterodera rostochiensis</name>
    <dbReference type="NCBI Taxonomy" id="31243"/>
    <lineage>
        <taxon>Eukaryota</taxon>
        <taxon>Metazoa</taxon>
        <taxon>Ecdysozoa</taxon>
        <taxon>Nematoda</taxon>
        <taxon>Chromadorea</taxon>
        <taxon>Rhabditida</taxon>
        <taxon>Tylenchina</taxon>
        <taxon>Tylenchomorpha</taxon>
        <taxon>Tylenchoidea</taxon>
        <taxon>Heteroderidae</taxon>
        <taxon>Heteroderinae</taxon>
        <taxon>Globodera</taxon>
    </lineage>
</organism>
<protein>
    <submittedName>
        <fullName evidence="3">Uncharacterized protein</fullName>
    </submittedName>
</protein>
<reference evidence="3" key="1">
    <citation type="submission" date="2022-11" db="UniProtKB">
        <authorList>
            <consortium name="WormBaseParasite"/>
        </authorList>
    </citation>
    <scope>IDENTIFICATION</scope>
</reference>
<sequence>MAKIFLCAKVCWFIYAQIVLLHLVHHHQSVNGAYLKVYFDPPGVQYSVTVSTVLDFVLGTYRIIANGLKTKTQPDDRQMIKLNKTKLANLDNVAFTFVRTDGSKAAVTVVHGKQAREEQELTFNYYENGGKLANREHQDVWLFSSKKSPNCPFICQMSDRRKITLINKIMTVPPYIETHGNKSAVEPRYASLQCPHLPAIQSL</sequence>
<accession>A0A914GZZ3</accession>
<dbReference type="AlphaFoldDB" id="A0A914GZZ3"/>
<proteinExistence type="predicted"/>
<feature type="signal peptide" evidence="1">
    <location>
        <begin position="1"/>
        <end position="16"/>
    </location>
</feature>
<evidence type="ECO:0000313" key="2">
    <source>
        <dbReference type="Proteomes" id="UP000887572"/>
    </source>
</evidence>
<name>A0A914GZZ3_GLORO</name>
<feature type="chain" id="PRO_5038093562" evidence="1">
    <location>
        <begin position="17"/>
        <end position="203"/>
    </location>
</feature>
<keyword evidence="1" id="KW-0732">Signal</keyword>
<evidence type="ECO:0000313" key="3">
    <source>
        <dbReference type="WBParaSite" id="Gr19_v10_g12670.t1"/>
    </source>
</evidence>
<dbReference type="Proteomes" id="UP000887572">
    <property type="component" value="Unplaced"/>
</dbReference>
<evidence type="ECO:0000256" key="1">
    <source>
        <dbReference type="SAM" id="SignalP"/>
    </source>
</evidence>
<keyword evidence="2" id="KW-1185">Reference proteome</keyword>